<dbReference type="AlphaFoldDB" id="A0A839UG17"/>
<comment type="caution">
    <text evidence="1">The sequence shown here is derived from an EMBL/GenBank/DDBJ whole genome shotgun (WGS) entry which is preliminary data.</text>
</comment>
<reference evidence="1 2" key="1">
    <citation type="submission" date="2020-08" db="EMBL/GenBank/DDBJ databases">
        <title>Genomic Encyclopedia of Type Strains, Phase III (KMG-III): the genomes of soil and plant-associated and newly described type strains.</title>
        <authorList>
            <person name="Whitman W."/>
        </authorList>
    </citation>
    <scope>NUCLEOTIDE SEQUENCE [LARGE SCALE GENOMIC DNA]</scope>
    <source>
        <strain evidence="1 2">CECT 8571</strain>
    </source>
</reference>
<evidence type="ECO:0000313" key="1">
    <source>
        <dbReference type="EMBL" id="MBB3166984.1"/>
    </source>
</evidence>
<name>A0A839UG17_9GAMM</name>
<protein>
    <submittedName>
        <fullName evidence="1">Uncharacterized protein</fullName>
    </submittedName>
</protein>
<proteinExistence type="predicted"/>
<evidence type="ECO:0000313" key="2">
    <source>
        <dbReference type="Proteomes" id="UP000559987"/>
    </source>
</evidence>
<dbReference type="Proteomes" id="UP000559987">
    <property type="component" value="Unassembled WGS sequence"/>
</dbReference>
<dbReference type="EMBL" id="JACHXZ010000001">
    <property type="protein sequence ID" value="MBB3166984.1"/>
    <property type="molecule type" value="Genomic_DNA"/>
</dbReference>
<organism evidence="1 2">
    <name type="scientific">Simiduia aestuariiviva</name>
    <dbReference type="NCBI Taxonomy" id="1510459"/>
    <lineage>
        <taxon>Bacteria</taxon>
        <taxon>Pseudomonadati</taxon>
        <taxon>Pseudomonadota</taxon>
        <taxon>Gammaproteobacteria</taxon>
        <taxon>Cellvibrionales</taxon>
        <taxon>Cellvibrionaceae</taxon>
        <taxon>Simiduia</taxon>
    </lineage>
</organism>
<accession>A0A839UG17</accession>
<gene>
    <name evidence="1" type="ORF">FHS30_000160</name>
</gene>
<sequence>MQVTQDFLHVPSCLPVALQAAAPSQSPRQTDQLRIQVVSSDSLRFTMQIPKQI</sequence>
<keyword evidence="2" id="KW-1185">Reference proteome</keyword>